<gene>
    <name evidence="2" type="ORF">BGW38_009004</name>
</gene>
<evidence type="ECO:0000313" key="3">
    <source>
        <dbReference type="Proteomes" id="UP000780801"/>
    </source>
</evidence>
<dbReference type="EMBL" id="JAABOA010006431">
    <property type="protein sequence ID" value="KAF9561559.1"/>
    <property type="molecule type" value="Genomic_DNA"/>
</dbReference>
<dbReference type="Proteomes" id="UP000780801">
    <property type="component" value="Unassembled WGS sequence"/>
</dbReference>
<organism evidence="2 3">
    <name type="scientific">Lunasporangiospora selenospora</name>
    <dbReference type="NCBI Taxonomy" id="979761"/>
    <lineage>
        <taxon>Eukaryota</taxon>
        <taxon>Fungi</taxon>
        <taxon>Fungi incertae sedis</taxon>
        <taxon>Mucoromycota</taxon>
        <taxon>Mortierellomycotina</taxon>
        <taxon>Mortierellomycetes</taxon>
        <taxon>Mortierellales</taxon>
        <taxon>Mortierellaceae</taxon>
        <taxon>Lunasporangiospora</taxon>
    </lineage>
</organism>
<name>A0A9P6K991_9FUNG</name>
<evidence type="ECO:0000256" key="1">
    <source>
        <dbReference type="SAM" id="MobiDB-lite"/>
    </source>
</evidence>
<sequence>MVRTTFILNGLEHLVPLHKSSYKKPKGFRFQFREAKKEHWEEFEESVSDELEDEEKLEKLGLEEWNEEEEVTETETLQNLDLNAAWNWYSKVVLRCAKETVPGRIVGRSGLKPGKEVSPRYVLHGVTKLHQLATKFRKSPRSNTPDETWEETRNRQSVVVEQVQEHNEKTTDDLLQ</sequence>
<protein>
    <submittedName>
        <fullName evidence="2">Uncharacterized protein</fullName>
    </submittedName>
</protein>
<reference evidence="2" key="1">
    <citation type="journal article" date="2020" name="Fungal Divers.">
        <title>Resolving the Mortierellaceae phylogeny through synthesis of multi-gene phylogenetics and phylogenomics.</title>
        <authorList>
            <person name="Vandepol N."/>
            <person name="Liber J."/>
            <person name="Desiro A."/>
            <person name="Na H."/>
            <person name="Kennedy M."/>
            <person name="Barry K."/>
            <person name="Grigoriev I.V."/>
            <person name="Miller A.N."/>
            <person name="O'Donnell K."/>
            <person name="Stajich J.E."/>
            <person name="Bonito G."/>
        </authorList>
    </citation>
    <scope>NUCLEOTIDE SEQUENCE</scope>
    <source>
        <strain evidence="2">KOD1015</strain>
    </source>
</reference>
<keyword evidence="3" id="KW-1185">Reference proteome</keyword>
<dbReference type="OrthoDB" id="2411210at2759"/>
<accession>A0A9P6K991</accession>
<evidence type="ECO:0000313" key="2">
    <source>
        <dbReference type="EMBL" id="KAF9561559.1"/>
    </source>
</evidence>
<feature type="region of interest" description="Disordered" evidence="1">
    <location>
        <begin position="137"/>
        <end position="156"/>
    </location>
</feature>
<dbReference type="AlphaFoldDB" id="A0A9P6K991"/>
<comment type="caution">
    <text evidence="2">The sequence shown here is derived from an EMBL/GenBank/DDBJ whole genome shotgun (WGS) entry which is preliminary data.</text>
</comment>
<proteinExistence type="predicted"/>
<feature type="non-terminal residue" evidence="2">
    <location>
        <position position="176"/>
    </location>
</feature>